<dbReference type="EMBL" id="CP002786">
    <property type="protein sequence ID" value="AEF41073.1"/>
    <property type="molecule type" value="Genomic_DNA"/>
</dbReference>
<reference evidence="1 2" key="1">
    <citation type="journal article" date="2011" name="J. Bacteriol.">
        <title>Complete genome sequence of Amycolicicoccus subflavus DQS3-9A1T, an actinomycete isolated from crude oil-polluted soil.</title>
        <authorList>
            <person name="Cai M."/>
            <person name="Chen W.M."/>
            <person name="Nie Y."/>
            <person name="Chi C.Q."/>
            <person name="Wang Y.N."/>
            <person name="Tang Y.Q."/>
            <person name="Li G.Y."/>
            <person name="Wu X.L."/>
        </authorList>
    </citation>
    <scope>NUCLEOTIDE SEQUENCE [LARGE SCALE GENOMIC DNA]</scope>
    <source>
        <strain evidence="2">DSM 45089 / DQS3-9A1</strain>
    </source>
</reference>
<proteinExistence type="predicted"/>
<name>F6EGM0_HOYSD</name>
<dbReference type="Proteomes" id="UP000009235">
    <property type="component" value="Chromosome"/>
</dbReference>
<dbReference type="AlphaFoldDB" id="F6EGM0"/>
<accession>F6EGM0</accession>
<evidence type="ECO:0000313" key="1">
    <source>
        <dbReference type="EMBL" id="AEF41073.1"/>
    </source>
</evidence>
<gene>
    <name evidence="1" type="ordered locus">AS9A_2626</name>
</gene>
<organism evidence="1 2">
    <name type="scientific">Hoyosella subflava (strain DSM 45089 / JCM 17490 / NBRC 109087 / DQS3-9A1)</name>
    <name type="common">Amycolicicoccus subflavus</name>
    <dbReference type="NCBI Taxonomy" id="443218"/>
    <lineage>
        <taxon>Bacteria</taxon>
        <taxon>Bacillati</taxon>
        <taxon>Actinomycetota</taxon>
        <taxon>Actinomycetes</taxon>
        <taxon>Mycobacteriales</taxon>
        <taxon>Hoyosellaceae</taxon>
        <taxon>Hoyosella</taxon>
    </lineage>
</organism>
<keyword evidence="2" id="KW-1185">Reference proteome</keyword>
<evidence type="ECO:0000313" key="2">
    <source>
        <dbReference type="Proteomes" id="UP000009235"/>
    </source>
</evidence>
<dbReference type="HOGENOM" id="CLU_3039771_0_0_11"/>
<sequence>MSLEGGQTAILVSHIQSRICRRSSSATTELANIVARMSEQMKAAKRPVHNAIDF</sequence>
<protein>
    <submittedName>
        <fullName evidence="1">Uncharacterized protein</fullName>
    </submittedName>
</protein>
<dbReference type="KEGG" id="asd:AS9A_2626"/>